<dbReference type="EMBL" id="CM034408">
    <property type="protein sequence ID" value="KAJ0172278.1"/>
    <property type="molecule type" value="Genomic_DNA"/>
</dbReference>
<reference evidence="1 2" key="1">
    <citation type="journal article" date="2021" name="Front. Genet.">
        <title>Chromosome-Level Genome Assembly Reveals Significant Gene Expansion in the Toll and IMD Signaling Pathways of Dendrolimus kikuchii.</title>
        <authorList>
            <person name="Zhou J."/>
            <person name="Wu P."/>
            <person name="Xiong Z."/>
            <person name="Liu N."/>
            <person name="Zhao N."/>
            <person name="Ji M."/>
            <person name="Qiu Y."/>
            <person name="Yang B."/>
        </authorList>
    </citation>
    <scope>NUCLEOTIDE SEQUENCE [LARGE SCALE GENOMIC DNA]</scope>
    <source>
        <strain evidence="1">Ann1</strain>
    </source>
</reference>
<protein>
    <submittedName>
        <fullName evidence="1">Uncharacterized protein</fullName>
    </submittedName>
</protein>
<name>A0ACC1CL00_9NEOP</name>
<accession>A0ACC1CL00</accession>
<dbReference type="Proteomes" id="UP000824533">
    <property type="component" value="Linkage Group LG22"/>
</dbReference>
<proteinExistence type="predicted"/>
<comment type="caution">
    <text evidence="1">The sequence shown here is derived from an EMBL/GenBank/DDBJ whole genome shotgun (WGS) entry which is preliminary data.</text>
</comment>
<sequence>MDIENTRTEMITTIQKTCEPCATINLTPTFVTATMKEDTTRLHRCECTINSQKTSPLNSELKNDTYEDNVTSSCINIIPSTKKSTIKIKLKTLNSSEKTLSTIINNGKNTVIPKQFSQIIPDISPATHCQINLSVTKPVHTDALGTPDISTPVYKGTTNIATFINQKIPDSTSTEPTKPEIIHCNRPITWGTTTKNRDTTDILTESHTWKRISKSVKYTETSRRVSVTLYSKFPSTKTHISTPSSTTKVTQFPKENSESYSKSTKERKLPKTTHDISNAKTTTTKPDPNPISMHSVLTYRPIVYTTEASSAHHEVNSSDTGELNTKKIALPIHEPATTGFIWWYPTPCRSNCERPVTWVTKKWKQ</sequence>
<evidence type="ECO:0000313" key="2">
    <source>
        <dbReference type="Proteomes" id="UP000824533"/>
    </source>
</evidence>
<evidence type="ECO:0000313" key="1">
    <source>
        <dbReference type="EMBL" id="KAJ0172278.1"/>
    </source>
</evidence>
<organism evidence="1 2">
    <name type="scientific">Dendrolimus kikuchii</name>
    <dbReference type="NCBI Taxonomy" id="765133"/>
    <lineage>
        <taxon>Eukaryota</taxon>
        <taxon>Metazoa</taxon>
        <taxon>Ecdysozoa</taxon>
        <taxon>Arthropoda</taxon>
        <taxon>Hexapoda</taxon>
        <taxon>Insecta</taxon>
        <taxon>Pterygota</taxon>
        <taxon>Neoptera</taxon>
        <taxon>Endopterygota</taxon>
        <taxon>Lepidoptera</taxon>
        <taxon>Glossata</taxon>
        <taxon>Ditrysia</taxon>
        <taxon>Bombycoidea</taxon>
        <taxon>Lasiocampidae</taxon>
        <taxon>Dendrolimus</taxon>
    </lineage>
</organism>
<gene>
    <name evidence="1" type="ORF">K1T71_012251</name>
</gene>
<keyword evidence="2" id="KW-1185">Reference proteome</keyword>